<organism evidence="2 3">
    <name type="scientific">Desulfocicer vacuolatum DSM 3385</name>
    <dbReference type="NCBI Taxonomy" id="1121400"/>
    <lineage>
        <taxon>Bacteria</taxon>
        <taxon>Pseudomonadati</taxon>
        <taxon>Thermodesulfobacteriota</taxon>
        <taxon>Desulfobacteria</taxon>
        <taxon>Desulfobacterales</taxon>
        <taxon>Desulfobacteraceae</taxon>
        <taxon>Desulfocicer</taxon>
    </lineage>
</organism>
<dbReference type="Pfam" id="PF12146">
    <property type="entry name" value="Hydrolase_4"/>
    <property type="match status" value="1"/>
</dbReference>
<protein>
    <submittedName>
        <fullName evidence="2">Lysophospholipase</fullName>
    </submittedName>
</protein>
<dbReference type="SUPFAM" id="SSF53474">
    <property type="entry name" value="alpha/beta-Hydrolases"/>
    <property type="match status" value="1"/>
</dbReference>
<evidence type="ECO:0000259" key="1">
    <source>
        <dbReference type="Pfam" id="PF12146"/>
    </source>
</evidence>
<feature type="domain" description="Serine aminopeptidase S33" evidence="1">
    <location>
        <begin position="25"/>
        <end position="281"/>
    </location>
</feature>
<dbReference type="STRING" id="1121400.SAMN02746065_10839"/>
<dbReference type="InterPro" id="IPR051044">
    <property type="entry name" value="MAG_DAG_Lipase"/>
</dbReference>
<evidence type="ECO:0000313" key="2">
    <source>
        <dbReference type="EMBL" id="SMC71419.1"/>
    </source>
</evidence>
<dbReference type="RefSeq" id="WP_084068464.1">
    <property type="nucleotide sequence ID" value="NZ_FWXY01000008.1"/>
</dbReference>
<evidence type="ECO:0000313" key="3">
    <source>
        <dbReference type="Proteomes" id="UP000192418"/>
    </source>
</evidence>
<dbReference type="InterPro" id="IPR029058">
    <property type="entry name" value="AB_hydrolase_fold"/>
</dbReference>
<dbReference type="EMBL" id="FWXY01000008">
    <property type="protein sequence ID" value="SMC71419.1"/>
    <property type="molecule type" value="Genomic_DNA"/>
</dbReference>
<sequence>MEFNYFRAGDGQLMRYGVAKIAHGNPKGCILLLNGRSEFMEKYQAVVEKLVERNFHVISLDWRGQGLSVRELENRDKGHIKSFQCYLDDLFFFYTTVVAPLGLPVTVLAHSMGGHIALRFLACRGTQIKKAVLVSPMVDIVTAPIPRPLAGILARQMVRWGMETCYVPGNTDYNRDAVKFSGNPLTHDPRGFWQEHLCIEKNRDLVLGGVTWGWLKAAFDSIDTLKVKGVAQQISAPVLLLSAAQDRVVSCRAQEKLCRNLSNGIFLSVPGARHEILNESESILSFFWQAFDAFTDLMEDARFFMKK</sequence>
<dbReference type="Gene3D" id="3.40.50.1820">
    <property type="entry name" value="alpha/beta hydrolase"/>
    <property type="match status" value="1"/>
</dbReference>
<dbReference type="InterPro" id="IPR022742">
    <property type="entry name" value="Hydrolase_4"/>
</dbReference>
<dbReference type="AlphaFoldDB" id="A0A1W2BES2"/>
<dbReference type="Proteomes" id="UP000192418">
    <property type="component" value="Unassembled WGS sequence"/>
</dbReference>
<dbReference type="PANTHER" id="PTHR11614">
    <property type="entry name" value="PHOSPHOLIPASE-RELATED"/>
    <property type="match status" value="1"/>
</dbReference>
<proteinExistence type="predicted"/>
<keyword evidence="3" id="KW-1185">Reference proteome</keyword>
<gene>
    <name evidence="2" type="ORF">SAMN02746065_10839</name>
</gene>
<accession>A0A1W2BES2</accession>
<dbReference type="OrthoDB" id="9788260at2"/>
<reference evidence="2 3" key="1">
    <citation type="submission" date="2017-04" db="EMBL/GenBank/DDBJ databases">
        <authorList>
            <person name="Afonso C.L."/>
            <person name="Miller P.J."/>
            <person name="Scott M.A."/>
            <person name="Spackman E."/>
            <person name="Goraichik I."/>
            <person name="Dimitrov K.M."/>
            <person name="Suarez D.L."/>
            <person name="Swayne D.E."/>
        </authorList>
    </citation>
    <scope>NUCLEOTIDE SEQUENCE [LARGE SCALE GENOMIC DNA]</scope>
    <source>
        <strain evidence="2 3">DSM 3385</strain>
    </source>
</reference>
<name>A0A1W2BES2_9BACT</name>